<reference evidence="2 3" key="1">
    <citation type="journal article" date="2009" name="BMC Genomics">
        <title>The complete genome sequence of Xanthomonas albilineans provides new insights into the reductive genome evolution of the xylem-limited Xanthomonadaceae.</title>
        <authorList>
            <person name="Pieretti I."/>
            <person name="Royer M."/>
            <person name="Barbe V."/>
            <person name="Carrere S."/>
            <person name="Koebnik R."/>
            <person name="Cociancich S."/>
            <person name="Couloux A."/>
            <person name="Darrasse A."/>
            <person name="Gouzy J."/>
            <person name="Jacques M.A."/>
            <person name="Lauber E."/>
            <person name="Manceau C."/>
            <person name="Mangenot S."/>
            <person name="Poussier S."/>
            <person name="Segurens B."/>
            <person name="Szurek B."/>
            <person name="Verdier V."/>
            <person name="Arlat M."/>
            <person name="Rott P."/>
        </authorList>
    </citation>
    <scope>NUCLEOTIDE SEQUENCE [LARGE SCALE GENOMIC DNA]</scope>
    <source>
        <strain evidence="3">GPE PC73 / CFBP 7063</strain>
    </source>
</reference>
<proteinExistence type="predicted"/>
<evidence type="ECO:0000256" key="1">
    <source>
        <dbReference type="SAM" id="MobiDB-lite"/>
    </source>
</evidence>
<feature type="compositionally biased region" description="Polar residues" evidence="1">
    <location>
        <begin position="122"/>
        <end position="138"/>
    </location>
</feature>
<organism evidence="2 3">
    <name type="scientific">Xanthomonas albilineans (strain GPE PC73 / CFBP 7063)</name>
    <dbReference type="NCBI Taxonomy" id="380358"/>
    <lineage>
        <taxon>Bacteria</taxon>
        <taxon>Pseudomonadati</taxon>
        <taxon>Pseudomonadota</taxon>
        <taxon>Gammaproteobacteria</taxon>
        <taxon>Lysobacterales</taxon>
        <taxon>Lysobacteraceae</taxon>
        <taxon>Xanthomonas</taxon>
    </lineage>
</organism>
<protein>
    <submittedName>
        <fullName evidence="2">Uncharacterized protein</fullName>
    </submittedName>
</protein>
<evidence type="ECO:0000313" key="3">
    <source>
        <dbReference type="Proteomes" id="UP000001890"/>
    </source>
</evidence>
<accession>D2UC07</accession>
<gene>
    <name evidence="2" type="ordered locus">XALc_0677</name>
</gene>
<dbReference type="eggNOG" id="ENOG5034C0W">
    <property type="taxonomic scope" value="Bacteria"/>
</dbReference>
<evidence type="ECO:0000313" key="2">
    <source>
        <dbReference type="EMBL" id="CBA15195.1"/>
    </source>
</evidence>
<keyword evidence="3" id="KW-1185">Reference proteome</keyword>
<feature type="region of interest" description="Disordered" evidence="1">
    <location>
        <begin position="122"/>
        <end position="149"/>
    </location>
</feature>
<sequence length="149" mass="15597">MRQKVYFAGPTQGFVAKALSASLPAGTESNYDILVIGDADKGGRAMLELARKALDEGKEVVLDAASDGSAQSAHANTLQALVGTSIDAGAVRVKKGGRGHYVTPIDTPAVVLKKMQMAATYTQSQESDSEPSINSVQNIFGIKNKESAQ</sequence>
<name>D2UC07_XANAP</name>
<dbReference type="KEGG" id="xal:XALC_0677"/>
<dbReference type="AlphaFoldDB" id="D2UC07"/>
<dbReference type="Proteomes" id="UP000001890">
    <property type="component" value="Chromosome"/>
</dbReference>
<dbReference type="EMBL" id="FP565176">
    <property type="protein sequence ID" value="CBA15195.1"/>
    <property type="molecule type" value="Genomic_DNA"/>
</dbReference>